<organism evidence="7 8">
    <name type="scientific">Pseudocercospora fijiensis (strain CIRAD86)</name>
    <name type="common">Black leaf streak disease fungus</name>
    <name type="synonym">Mycosphaerella fijiensis</name>
    <dbReference type="NCBI Taxonomy" id="383855"/>
    <lineage>
        <taxon>Eukaryota</taxon>
        <taxon>Fungi</taxon>
        <taxon>Dikarya</taxon>
        <taxon>Ascomycota</taxon>
        <taxon>Pezizomycotina</taxon>
        <taxon>Dothideomycetes</taxon>
        <taxon>Dothideomycetidae</taxon>
        <taxon>Mycosphaerellales</taxon>
        <taxon>Mycosphaerellaceae</taxon>
        <taxon>Pseudocercospora</taxon>
    </lineage>
</organism>
<dbReference type="InterPro" id="IPR001841">
    <property type="entry name" value="Znf_RING"/>
</dbReference>
<dbReference type="KEGG" id="pfj:MYCFIDRAFT_79974"/>
<keyword evidence="2 4" id="KW-0863">Zinc-finger</keyword>
<dbReference type="PROSITE" id="PS00518">
    <property type="entry name" value="ZF_RING_1"/>
    <property type="match status" value="1"/>
</dbReference>
<dbReference type="EMBL" id="KB446555">
    <property type="protein sequence ID" value="EME88620.1"/>
    <property type="molecule type" value="Genomic_DNA"/>
</dbReference>
<dbReference type="InterPro" id="IPR047126">
    <property type="entry name" value="RNF141-like"/>
</dbReference>
<keyword evidence="1" id="KW-0479">Metal-binding</keyword>
<dbReference type="Proteomes" id="UP000016932">
    <property type="component" value="Unassembled WGS sequence"/>
</dbReference>
<evidence type="ECO:0000256" key="2">
    <source>
        <dbReference type="ARBA" id="ARBA00022771"/>
    </source>
</evidence>
<keyword evidence="3" id="KW-0862">Zinc</keyword>
<dbReference type="InterPro" id="IPR013083">
    <property type="entry name" value="Znf_RING/FYVE/PHD"/>
</dbReference>
<evidence type="ECO:0000256" key="3">
    <source>
        <dbReference type="ARBA" id="ARBA00022833"/>
    </source>
</evidence>
<accession>N1Q7H0</accession>
<dbReference type="eggNOG" id="ENOG502RABK">
    <property type="taxonomic scope" value="Eukaryota"/>
</dbReference>
<reference evidence="7 8" key="1">
    <citation type="journal article" date="2012" name="PLoS Pathog.">
        <title>Diverse lifestyles and strategies of plant pathogenesis encoded in the genomes of eighteen Dothideomycetes fungi.</title>
        <authorList>
            <person name="Ohm R.A."/>
            <person name="Feau N."/>
            <person name="Henrissat B."/>
            <person name="Schoch C.L."/>
            <person name="Horwitz B.A."/>
            <person name="Barry K.W."/>
            <person name="Condon B.J."/>
            <person name="Copeland A.C."/>
            <person name="Dhillon B."/>
            <person name="Glaser F."/>
            <person name="Hesse C.N."/>
            <person name="Kosti I."/>
            <person name="LaButti K."/>
            <person name="Lindquist E.A."/>
            <person name="Lucas S."/>
            <person name="Salamov A.A."/>
            <person name="Bradshaw R.E."/>
            <person name="Ciuffetti L."/>
            <person name="Hamelin R.C."/>
            <person name="Kema G.H.J."/>
            <person name="Lawrence C."/>
            <person name="Scott J.A."/>
            <person name="Spatafora J.W."/>
            <person name="Turgeon B.G."/>
            <person name="de Wit P.J.G.M."/>
            <person name="Zhong S."/>
            <person name="Goodwin S.B."/>
            <person name="Grigoriev I.V."/>
        </authorList>
    </citation>
    <scope>NUCLEOTIDE SEQUENCE [LARGE SCALE GENOMIC DNA]</scope>
    <source>
        <strain evidence="7 8">CIRAD86</strain>
    </source>
</reference>
<dbReference type="PANTHER" id="PTHR12109">
    <property type="entry name" value="RING FINGER PROTEIN 141-RELATED"/>
    <property type="match status" value="1"/>
</dbReference>
<evidence type="ECO:0000256" key="5">
    <source>
        <dbReference type="SAM" id="MobiDB-lite"/>
    </source>
</evidence>
<feature type="domain" description="RING-type" evidence="6">
    <location>
        <begin position="125"/>
        <end position="164"/>
    </location>
</feature>
<evidence type="ECO:0000313" key="8">
    <source>
        <dbReference type="Proteomes" id="UP000016932"/>
    </source>
</evidence>
<evidence type="ECO:0000259" key="6">
    <source>
        <dbReference type="PROSITE" id="PS50089"/>
    </source>
</evidence>
<evidence type="ECO:0000256" key="4">
    <source>
        <dbReference type="PROSITE-ProRule" id="PRU00175"/>
    </source>
</evidence>
<dbReference type="RefSeq" id="XP_007920530.1">
    <property type="nucleotide sequence ID" value="XM_007922339.1"/>
</dbReference>
<dbReference type="PROSITE" id="PS50089">
    <property type="entry name" value="ZF_RING_2"/>
    <property type="match status" value="1"/>
</dbReference>
<dbReference type="AlphaFoldDB" id="N1Q7H0"/>
<dbReference type="Pfam" id="PF13639">
    <property type="entry name" value="zf-RING_2"/>
    <property type="match status" value="1"/>
</dbReference>
<dbReference type="GO" id="GO:0008270">
    <property type="term" value="F:zinc ion binding"/>
    <property type="evidence" value="ECO:0007669"/>
    <property type="project" value="UniProtKB-KW"/>
</dbReference>
<evidence type="ECO:0000313" key="7">
    <source>
        <dbReference type="EMBL" id="EME88620.1"/>
    </source>
</evidence>
<evidence type="ECO:0000256" key="1">
    <source>
        <dbReference type="ARBA" id="ARBA00022723"/>
    </source>
</evidence>
<feature type="region of interest" description="Disordered" evidence="5">
    <location>
        <begin position="444"/>
        <end position="472"/>
    </location>
</feature>
<dbReference type="InterPro" id="IPR017907">
    <property type="entry name" value="Znf_RING_CS"/>
</dbReference>
<dbReference type="VEuPathDB" id="FungiDB:MYCFIDRAFT_79974"/>
<gene>
    <name evidence="7" type="ORF">MYCFIDRAFT_79974</name>
</gene>
<keyword evidence="8" id="KW-1185">Reference proteome</keyword>
<proteinExistence type="predicted"/>
<protein>
    <recommendedName>
        <fullName evidence="6">RING-type domain-containing protein</fullName>
    </recommendedName>
</protein>
<sequence>MDTRRNTNHGRAAYAQTNTPNEARQTSTNRNNSNPQSGLLARIISATDEFLARGLNLLCGDDDPEEILRYQLEVAGLHARYNRRNPGRGRQGQQGRPIRQAPVPKLSLREITADDQDEEDGEAICCVCQKDIKVGTIVTFLPNCRHWFCTDCLKPWVKKHDTCPCPVVVDQDVPYARKNWSSEKIQVMPPRATAKAIVLMLVTEAPPSDGIGPPVADGVGEVQEPVPLVPLVIVALQAMVGVVDIMSVVEAGSSVVVAAGEVVAADVPLEPQYSEMKEVTSLSLTEPSHAATTELLIEFVKPRGSLSYIPALAWRRGHCDRSGWVEQHGTARSSSRWTKVVEGSEIDSYSGSARSKRSSGGSFQLVVSSHNRASGRLRQIFPYVDPDVLNENEEGDEAREDEQKRSMWLGRVNSYNRMMHAHTMYQMEGKTMPGYKKTLHAFASPQNQEDVHGTASKSETSSPHLGARRGVWPSPVSAQLSQLTIDDAPIPPANSPSPEQQHVHRPPSIRGLKPRRATEPVPRDFAQGRSEGKKASSIRFSFRQRAKPTHYINASHRMPQCKMQPNKAQTKIVINGTRPFLLMPDASYLFWPALFFDEATTEPPILMAAKYIRKEASPMYYGNIQWYFRIPDGPGFFELAVEKWRSVVALCGPRPFTSFQVWFPSESFHLEHVLEEVYALVKLIHDTGFEPDPKYVPGDGVRPEVKARSIASGRRLFNTGRKRGAASILGRAVALGRRARAENWSQEKLAERFSTFVKVARSKNKKWPDGL</sequence>
<dbReference type="Gene3D" id="3.30.40.10">
    <property type="entry name" value="Zinc/RING finger domain, C3HC4 (zinc finger)"/>
    <property type="match status" value="1"/>
</dbReference>
<feature type="compositionally biased region" description="Polar residues" evidence="5">
    <location>
        <begin position="15"/>
        <end position="36"/>
    </location>
</feature>
<name>N1Q7H0_PSEFD</name>
<dbReference type="HOGENOM" id="CLU_362514_0_0_1"/>
<dbReference type="GeneID" id="19341653"/>
<feature type="region of interest" description="Disordered" evidence="5">
    <location>
        <begin position="1"/>
        <end position="36"/>
    </location>
</feature>
<dbReference type="SUPFAM" id="SSF57850">
    <property type="entry name" value="RING/U-box"/>
    <property type="match status" value="1"/>
</dbReference>
<feature type="region of interest" description="Disordered" evidence="5">
    <location>
        <begin position="486"/>
        <end position="536"/>
    </location>
</feature>
<dbReference type="OrthoDB" id="3640690at2759"/>
<feature type="compositionally biased region" description="Basic residues" evidence="5">
    <location>
        <begin position="503"/>
        <end position="515"/>
    </location>
</feature>